<dbReference type="AlphaFoldDB" id="A0A1N7HEK7"/>
<accession>A0A1N7HEK7</accession>
<dbReference type="RefSeq" id="WP_076482878.1">
    <property type="nucleotide sequence ID" value="NZ_FTNT01000016.1"/>
</dbReference>
<keyword evidence="2" id="KW-0732">Signal</keyword>
<proteinExistence type="predicted"/>
<dbReference type="Proteomes" id="UP000186218">
    <property type="component" value="Unassembled WGS sequence"/>
</dbReference>
<dbReference type="STRING" id="1344003.SAMN05445060_4092"/>
<organism evidence="3 4">
    <name type="scientific">Williamsia sterculiae</name>
    <dbReference type="NCBI Taxonomy" id="1344003"/>
    <lineage>
        <taxon>Bacteria</taxon>
        <taxon>Bacillati</taxon>
        <taxon>Actinomycetota</taxon>
        <taxon>Actinomycetes</taxon>
        <taxon>Mycobacteriales</taxon>
        <taxon>Nocardiaceae</taxon>
        <taxon>Williamsia</taxon>
    </lineage>
</organism>
<name>A0A1N7HEK7_9NOCA</name>
<feature type="region of interest" description="Disordered" evidence="1">
    <location>
        <begin position="295"/>
        <end position="322"/>
    </location>
</feature>
<evidence type="ECO:0000256" key="1">
    <source>
        <dbReference type="SAM" id="MobiDB-lite"/>
    </source>
</evidence>
<dbReference type="EMBL" id="FTNT01000016">
    <property type="protein sequence ID" value="SIS23295.1"/>
    <property type="molecule type" value="Genomic_DNA"/>
</dbReference>
<feature type="compositionally biased region" description="Polar residues" evidence="1">
    <location>
        <begin position="103"/>
        <end position="112"/>
    </location>
</feature>
<reference evidence="3 4" key="1">
    <citation type="submission" date="2017-01" db="EMBL/GenBank/DDBJ databases">
        <authorList>
            <person name="Mah S.A."/>
            <person name="Swanson W.J."/>
            <person name="Moy G.W."/>
            <person name="Vacquier V.D."/>
        </authorList>
    </citation>
    <scope>NUCLEOTIDE SEQUENCE [LARGE SCALE GENOMIC DNA]</scope>
    <source>
        <strain evidence="3 4">CPCC 203464</strain>
    </source>
</reference>
<feature type="region of interest" description="Disordered" evidence="1">
    <location>
        <begin position="17"/>
        <end position="115"/>
    </location>
</feature>
<feature type="signal peptide" evidence="2">
    <location>
        <begin position="1"/>
        <end position="20"/>
    </location>
</feature>
<gene>
    <name evidence="3" type="ORF">SAMN05445060_4092</name>
</gene>
<evidence type="ECO:0000313" key="4">
    <source>
        <dbReference type="Proteomes" id="UP000186218"/>
    </source>
</evidence>
<protein>
    <submittedName>
        <fullName evidence="3">Uncharacterized protein</fullName>
    </submittedName>
</protein>
<feature type="compositionally biased region" description="Pro residues" evidence="1">
    <location>
        <begin position="62"/>
        <end position="82"/>
    </location>
</feature>
<keyword evidence="4" id="KW-1185">Reference proteome</keyword>
<dbReference type="OrthoDB" id="4486044at2"/>
<sequence length="437" mass="42638">MITAGVLATLIAGATAPALADPGQGGITPDAPAAPPSTGQGGVTPDSPSTPPTGQGGVTPDAPAPAPAPAPTPEPTPEPAPQTGPSFVPAPTYIAPPVEQGSPEDTQPTYQGAYNPLPQTPLHLPTPVAPKRPVIPKPLPHPGKIVLSRNVWLPQGPVSDADARNLDGQFADAEARVDTFYRSIGFTDDQADRSATATVLGGVAGATLTGFTVFVPAEIILGGGGALLGCGIGALAALPIPPQGISSAVGCGIGAAAGGGAGTLAATGLAAAAAAAGGAVGAGLGYAFGAGDPGGDPNAPLGGPTTENPQLSKPAPPHPEANQYELHVNNTPVPGNPKVDYTVNKSGDVNGHVDVGPIHAPISVSHEQSQNAFAAAGPLSRTVSDTVTQAAVNLSKQAEQAIPGLKVAFPQFGGGNASSSGPKHAASGGRHAAKVTH</sequence>
<feature type="chain" id="PRO_5012230267" evidence="2">
    <location>
        <begin position="21"/>
        <end position="437"/>
    </location>
</feature>
<feature type="compositionally biased region" description="Low complexity" evidence="1">
    <location>
        <begin position="295"/>
        <end position="304"/>
    </location>
</feature>
<feature type="region of interest" description="Disordered" evidence="1">
    <location>
        <begin position="413"/>
        <end position="437"/>
    </location>
</feature>
<evidence type="ECO:0000256" key="2">
    <source>
        <dbReference type="SAM" id="SignalP"/>
    </source>
</evidence>
<evidence type="ECO:0000313" key="3">
    <source>
        <dbReference type="EMBL" id="SIS23295.1"/>
    </source>
</evidence>